<feature type="domain" description="Ig-like" evidence="6">
    <location>
        <begin position="332"/>
        <end position="421"/>
    </location>
</feature>
<dbReference type="GO" id="GO:0098609">
    <property type="term" value="P:cell-cell adhesion"/>
    <property type="evidence" value="ECO:0007669"/>
    <property type="project" value="TreeGrafter"/>
</dbReference>
<organism evidence="8 9">
    <name type="scientific">Branchiostoma lanceolatum</name>
    <name type="common">Common lancelet</name>
    <name type="synonym">Amphioxus lanceolatum</name>
    <dbReference type="NCBI Taxonomy" id="7740"/>
    <lineage>
        <taxon>Eukaryota</taxon>
        <taxon>Metazoa</taxon>
        <taxon>Chordata</taxon>
        <taxon>Cephalochordata</taxon>
        <taxon>Leptocardii</taxon>
        <taxon>Amphioxiformes</taxon>
        <taxon>Branchiostomatidae</taxon>
        <taxon>Branchiostoma</taxon>
    </lineage>
</organism>
<evidence type="ECO:0000259" key="6">
    <source>
        <dbReference type="PROSITE" id="PS50835"/>
    </source>
</evidence>
<feature type="domain" description="Fibronectin type-III" evidence="7">
    <location>
        <begin position="793"/>
        <end position="889"/>
    </location>
</feature>
<dbReference type="SUPFAM" id="SSF49265">
    <property type="entry name" value="Fibronectin type III"/>
    <property type="match status" value="5"/>
</dbReference>
<dbReference type="Proteomes" id="UP000838412">
    <property type="component" value="Chromosome 8"/>
</dbReference>
<dbReference type="EMBL" id="OV696693">
    <property type="protein sequence ID" value="CAH1272727.1"/>
    <property type="molecule type" value="Genomic_DNA"/>
</dbReference>
<evidence type="ECO:0000313" key="9">
    <source>
        <dbReference type="Proteomes" id="UP000838412"/>
    </source>
</evidence>
<dbReference type="InterPro" id="IPR003961">
    <property type="entry name" value="FN3_dom"/>
</dbReference>
<feature type="domain" description="Fibronectin type-III" evidence="7">
    <location>
        <begin position="1867"/>
        <end position="1958"/>
    </location>
</feature>
<feature type="compositionally biased region" description="Basic residues" evidence="4">
    <location>
        <begin position="2950"/>
        <end position="2959"/>
    </location>
</feature>
<dbReference type="SMART" id="SM00408">
    <property type="entry name" value="IGc2"/>
    <property type="match status" value="8"/>
</dbReference>
<dbReference type="SMART" id="SM00060">
    <property type="entry name" value="FN3"/>
    <property type="match status" value="6"/>
</dbReference>
<keyword evidence="3" id="KW-0393">Immunoglobulin domain</keyword>
<feature type="compositionally biased region" description="Polar residues" evidence="4">
    <location>
        <begin position="2840"/>
        <end position="2874"/>
    </location>
</feature>
<feature type="region of interest" description="Disordered" evidence="4">
    <location>
        <begin position="2541"/>
        <end position="2978"/>
    </location>
</feature>
<accession>A0A8K0AF24</accession>
<evidence type="ECO:0000313" key="8">
    <source>
        <dbReference type="EMBL" id="CAH1272727.1"/>
    </source>
</evidence>
<feature type="domain" description="Ig-like" evidence="6">
    <location>
        <begin position="237"/>
        <end position="326"/>
    </location>
</feature>
<dbReference type="InterPro" id="IPR013783">
    <property type="entry name" value="Ig-like_fold"/>
</dbReference>
<evidence type="ECO:0000256" key="2">
    <source>
        <dbReference type="ARBA" id="ARBA00023157"/>
    </source>
</evidence>
<feature type="compositionally biased region" description="Low complexity" evidence="4">
    <location>
        <begin position="2906"/>
        <end position="2933"/>
    </location>
</feature>
<feature type="region of interest" description="Disordered" evidence="4">
    <location>
        <begin position="2312"/>
        <end position="2363"/>
    </location>
</feature>
<feature type="domain" description="Fibronectin type-III" evidence="7">
    <location>
        <begin position="893"/>
        <end position="991"/>
    </location>
</feature>
<dbReference type="SUPFAM" id="SSF48726">
    <property type="entry name" value="Immunoglobulin"/>
    <property type="match status" value="8"/>
</dbReference>
<reference evidence="8" key="1">
    <citation type="submission" date="2022-01" db="EMBL/GenBank/DDBJ databases">
        <authorList>
            <person name="Braso-Vives M."/>
        </authorList>
    </citation>
    <scope>NUCLEOTIDE SEQUENCE</scope>
</reference>
<evidence type="ECO:0000256" key="4">
    <source>
        <dbReference type="SAM" id="MobiDB-lite"/>
    </source>
</evidence>
<feature type="compositionally biased region" description="Pro residues" evidence="4">
    <location>
        <begin position="2680"/>
        <end position="2748"/>
    </location>
</feature>
<feature type="domain" description="Ig-like" evidence="6">
    <location>
        <begin position="613"/>
        <end position="696"/>
    </location>
</feature>
<dbReference type="Gene3D" id="2.60.40.10">
    <property type="entry name" value="Immunoglobulins"/>
    <property type="match status" value="14"/>
</dbReference>
<feature type="compositionally biased region" description="Low complexity" evidence="4">
    <location>
        <begin position="2099"/>
        <end position="2116"/>
    </location>
</feature>
<dbReference type="InterPro" id="IPR013098">
    <property type="entry name" value="Ig_I-set"/>
</dbReference>
<feature type="compositionally biased region" description="Pro residues" evidence="4">
    <location>
        <begin position="2577"/>
        <end position="2656"/>
    </location>
</feature>
<feature type="compositionally biased region" description="Polar residues" evidence="4">
    <location>
        <begin position="2792"/>
        <end position="2805"/>
    </location>
</feature>
<dbReference type="FunFam" id="2.60.40.10:FF:000032">
    <property type="entry name" value="palladin isoform X1"/>
    <property type="match status" value="2"/>
</dbReference>
<dbReference type="InterPro" id="IPR007110">
    <property type="entry name" value="Ig-like_dom"/>
</dbReference>
<dbReference type="PANTHER" id="PTHR44170">
    <property type="entry name" value="PROTEIN SIDEKICK"/>
    <property type="match status" value="1"/>
</dbReference>
<feature type="compositionally biased region" description="Basic residues" evidence="4">
    <location>
        <begin position="2346"/>
        <end position="2356"/>
    </location>
</feature>
<dbReference type="InterPro" id="IPR013106">
    <property type="entry name" value="Ig_V-set"/>
</dbReference>
<feature type="compositionally biased region" description="Polar residues" evidence="4">
    <location>
        <begin position="2767"/>
        <end position="2780"/>
    </location>
</feature>
<dbReference type="InterPro" id="IPR003598">
    <property type="entry name" value="Ig_sub2"/>
</dbReference>
<dbReference type="FunFam" id="2.60.40.10:FF:000107">
    <property type="entry name" value="Myosin, light chain kinase a"/>
    <property type="match status" value="2"/>
</dbReference>
<keyword evidence="1" id="KW-0677">Repeat</keyword>
<dbReference type="Pfam" id="PF13927">
    <property type="entry name" value="Ig_3"/>
    <property type="match status" value="4"/>
</dbReference>
<feature type="compositionally biased region" description="Pro residues" evidence="4">
    <location>
        <begin position="2781"/>
        <end position="2790"/>
    </location>
</feature>
<keyword evidence="5" id="KW-0732">Signal</keyword>
<proteinExistence type="predicted"/>
<name>A0A8K0AF24_BRALA</name>
<feature type="signal peptide" evidence="5">
    <location>
        <begin position="1"/>
        <end position="26"/>
    </location>
</feature>
<dbReference type="InterPro" id="IPR036116">
    <property type="entry name" value="FN3_sf"/>
</dbReference>
<evidence type="ECO:0000256" key="1">
    <source>
        <dbReference type="ARBA" id="ARBA00022737"/>
    </source>
</evidence>
<keyword evidence="2" id="KW-1015">Disulfide bond</keyword>
<dbReference type="PROSITE" id="PS50835">
    <property type="entry name" value="IG_LIKE"/>
    <property type="match status" value="8"/>
</dbReference>
<dbReference type="Pfam" id="PF00041">
    <property type="entry name" value="fn3"/>
    <property type="match status" value="5"/>
</dbReference>
<dbReference type="GO" id="GO:0055013">
    <property type="term" value="P:cardiac muscle cell development"/>
    <property type="evidence" value="ECO:0007669"/>
    <property type="project" value="UniProtKB-ARBA"/>
</dbReference>
<dbReference type="PROSITE" id="PS50853">
    <property type="entry name" value="FN3"/>
    <property type="match status" value="5"/>
</dbReference>
<sequence length="3034" mass="335564">MMSCRGLQMTASLLLVSILFCNYASSTLVFTREPSSQTVVVGRPFVWDCTAQDTENSGAAVDIRWKLGDVFLDDNHPRIHRRANGSLYFSPVQSEDIANYTCVVSLRSRTNSSVESRPAFLRIAYIDPIERPPVSQNVTAGVTVYLTCISGPSLPLATLYWEKDGANFTGGQAYETQGFGGNRTSGTLQIDAADDRHAGQYVCVAVNPMLPEQPKRSLPATLVVEATPIPTNETAAPAVILEGPANATVAEGTTAVLQCTAAGTGPLELQWFKDGVLVSNDTSIQRFILPDGSLMFNSVQTSDAGSYHCTVQNPYGNATSDMAHLSIAYIDSTFQQHPSSLTAIELTPVTLTCRPPFSLPPAVVTWYHDNRLITEDNRVVVMATGDLRFAYVMEDDEGEYFCSAQNTIIGRSVVSNRAQLTVTVPPMFTVHPADTSATLYDTAQLTCRAQGSPAPAITWYKDSAQLAAGPRITFSQNNELLTITNVQRTDQGAYYCQASSSLGTVRSNGGTLDINILPGISVGPGDGTGEIYVPRGDLALLRCAAAGDPQPTLTWYKDGQLLNVTPGDTHYRITSEGLEILGVTDADEGSYTCRAQSSAGVTESTGTLRVQVPAEITTPPVNQTVSVGDPATFHCVATGTPVPMVTWLFNGGPSGTQQPENAYLQFPSVALGHMGRYTCVARNLPDRQDQADAYLTVLMAPEIISLSGPRLVKLREDLRLDCSTAGSPPPTVTWFRDGQLLVTSDRVSFPSQSALLIRYVDYADEGQYTCVASSEAGEARETRPVFVQVQPAAPELLSAVALDSYSVNISWVATDDGNSSILYYQVEFKLSEAPVYTPLPHRIPATGTTGWFVIDDLEPAESYYFQVRAWNIIGVSEPGNALEVQTFASNPSAPRNLQVPYKNSTAVQLSWERPQQRNGDVRVYELQYRDQNSQDFDSIKVVSTSPTTTQLVVNLWPLTFYHFRVRAATVWNGERLWGNYSNFLQVQTNPGAPFAAPQNVQATGNSSDTILVEWQEIPFSMRNGVITSYTLRYKVGEITSYTLRYKVGEITSYTLRYKVGEITSYTLRYKVGEITSYTLRYKVGEITSYTLRYKVGEITSYTLRYKVGEITSYTLRYKVGEITSYTLRYKVGEITSYTLRYKVGEITSYTLRYKVGEITSYTLRYKVGEITSYTLRYKVGEITSYTLRYKVGEITSYTLRYKVGEITSYTLRYKVGEITSYTLRYKVGEITSYTLRYKVGEITSYTLRYKVGEITSYTLRYKVGEITSYMLRYKVGEITSYTLRYKVGEITSYTLRYKVGEITSYTLRYKVGEITSYTLRYKVGEITSYTLRYKVGEITSYMLRYKVGEITSYTLRYKVGEITSYTLRYKVGEITSYTLRYKVGEITSYTLRYMVGEITSYTLRYKVGEITSYMLRYKVGEITSYTLRYKVGEITSYTLRYKVGEITSYTLRYKVGEITSYTLRYKVGEITSYMLRYKVGEITSYTLRYKVGEITSYTLRYKVGEITSYTLRYKVGEITSYTLRYKVGEITSYTLRYKVGEITSYMLRYKVGEITSYTLRYKVGEITSYTLRYKVGEITSYTLRYKVGEITSYTLRYKVGEITSYTLRYKVGEITSYTLRYKVGEITSYTLRYKVGEITSYTLRYKVGEITSYTLRYKVGEITSYTLRYKVGEITSYMLRYKVGEITSYTLRYKVGEITSYTLRYKVGEITSYTLRYKVGEITSYTLRYKVGEITSYTLRYKVGEITSYTLRYKVGEITSYTLRYKVGEIMSYTLRYMVGEITSYTLRYKVGEITSYMLRYKVGEITSYMLRYKVGEITSYTLRYKVGEITSYTLRYKVGEITSYTLRYKVGEITSYTLRYKVGEITSYMLRYKVGEITSYTLRYKVGEITSYTLRYKRTDNGEVWRTKTTDGPTTSTFLSGLKPWREYRIEVQGTNAQGSGPFSDPALARTFQSAPTGAPTDVTITGVSPTEIQVTWQPVSSEFQNGVIGGYRVKLDGQERTYVSGAENRAATIGGLRPWTEYLVEVAAVNVALNVTGLYSAARSGRTLEDAPGPISGLTAEVLSWGSVRLSWQLPATPNGVITGYVVSYIPIDRHFPTTQKPTTVQTTESTQNETEAEEPTDTSVSRVTRDTGPDFDLDLENATLITMETSEQSALLEDLYPSTVYHVQVVARTGAGAGVTPVNITTTTLPWYPIIHPPTTPEPPTTRTISTPDKAVTETASPPPGGSNAALLQPHDVPIVVGVCLTGGILLLAIIGWAGWKCRHSRAKARRRGSYHEIDGSRVSEDSIFSALKESSNRRMDRYGVAQPYMLDTVQEEPRSSSRHSTSSRRKRAPSDSSSRHSTSSRRSSRKERRLREVEHVQAQLGDMEPGERRLREVEHVQAQLGDMEPGVRTGVFTGLSVCVCASVCPCVCVWKERRLREVEHVQAQLGDMEPGVRTAVFTGLSVCVCASVCPCVCVWKERRLREVEHVQAQLGDMEPGVRTAVFTGLSVCVCASVCPCVCVWKERRLREVEHVQAQLGDMEPGSALLQLQEEPADADYPGMDNLGFSNPGYSGDSDGIPPPPEHAPVVNIIPPPPTSPPPQAVPPPPTSPPPDAIPPPPANSPPEAIPPPPINPPPNAIPPHPANPPPEAIPPPPTNPPPEALPPPPLGPAPLVEVHVPPQPSTPAPKASPSSKRPPNPAPPPPFKTPSEDVPPPPSNPPPVAISPLPTNPPPEADFPPPPAAPPPEPDVPPPPVKPAPLPQSPRRRQLPQHPGVPPPATPSQNSPASLHSNRTPPRPHPPPPFAHSQNSAFSPTTLPSTKVGPASPTRSLPRRRPSPSDSSASRSKGRDSVSQNGSLPGSSRQSVTSDSYPSTLDPSHLPSTSITPNGSPPRRGQQPSTPQGRRSPRELRHRGHQKTPSSAAGSSSGRSLPDTPLSSSYSTPVSSLGRSGVYSTPLSSVGRSGGKRSRKSKHSTPSGSGLSASDLEGIPPDVQELYSKVDLSKKRKNRMKRDSAAAIARALSQEGENDVSGILDDTPVVVYRERTAL</sequence>
<feature type="domain" description="Fibronectin type-III" evidence="7">
    <location>
        <begin position="2056"/>
        <end position="2152"/>
    </location>
</feature>
<protein>
    <submittedName>
        <fullName evidence="8">HMCN1 protein</fullName>
    </submittedName>
</protein>
<feature type="domain" description="Ig-like" evidence="6">
    <location>
        <begin position="118"/>
        <end position="223"/>
    </location>
</feature>
<dbReference type="Pfam" id="PF07679">
    <property type="entry name" value="I-set"/>
    <property type="match status" value="3"/>
</dbReference>
<evidence type="ECO:0000256" key="3">
    <source>
        <dbReference type="ARBA" id="ARBA00023319"/>
    </source>
</evidence>
<dbReference type="CDD" id="cd00096">
    <property type="entry name" value="Ig"/>
    <property type="match status" value="2"/>
</dbReference>
<dbReference type="InterPro" id="IPR036179">
    <property type="entry name" value="Ig-like_dom_sf"/>
</dbReference>
<feature type="region of interest" description="Disordered" evidence="4">
    <location>
        <begin position="2099"/>
        <end position="2138"/>
    </location>
</feature>
<evidence type="ECO:0000259" key="7">
    <source>
        <dbReference type="PROSITE" id="PS50853"/>
    </source>
</evidence>
<dbReference type="SMART" id="SM00409">
    <property type="entry name" value="IG"/>
    <property type="match status" value="8"/>
</dbReference>
<feature type="chain" id="PRO_5035481601" evidence="5">
    <location>
        <begin position="27"/>
        <end position="3034"/>
    </location>
</feature>
<dbReference type="PANTHER" id="PTHR44170:SF52">
    <property type="entry name" value="PROTEIN SAX-3"/>
    <property type="match status" value="1"/>
</dbReference>
<feature type="domain" description="Ig-like" evidence="6">
    <location>
        <begin position="26"/>
        <end position="112"/>
    </location>
</feature>
<evidence type="ECO:0000256" key="5">
    <source>
        <dbReference type="SAM" id="SignalP"/>
    </source>
</evidence>
<gene>
    <name evidence="8" type="primary">HMCN1</name>
    <name evidence="8" type="ORF">BLAG_LOCUS24297</name>
</gene>
<dbReference type="InterPro" id="IPR003599">
    <property type="entry name" value="Ig_sub"/>
</dbReference>
<dbReference type="SMART" id="SM00406">
    <property type="entry name" value="IGv"/>
    <property type="match status" value="3"/>
</dbReference>
<feature type="domain" description="Ig-like" evidence="6">
    <location>
        <begin position="426"/>
        <end position="506"/>
    </location>
</feature>
<keyword evidence="9" id="KW-1185">Reference proteome</keyword>
<feature type="domain" description="Fibronectin type-III" evidence="7">
    <location>
        <begin position="1960"/>
        <end position="2052"/>
    </location>
</feature>
<dbReference type="OrthoDB" id="428111at2759"/>
<dbReference type="CDD" id="cd00063">
    <property type="entry name" value="FN3"/>
    <property type="match status" value="6"/>
</dbReference>
<feature type="domain" description="Ig-like" evidence="6">
    <location>
        <begin position="518"/>
        <end position="609"/>
    </location>
</feature>
<feature type="domain" description="Ig-like" evidence="6">
    <location>
        <begin position="701"/>
        <end position="786"/>
    </location>
</feature>